<reference evidence="5" key="1">
    <citation type="submission" date="2020-12" db="EMBL/GenBank/DDBJ databases">
        <title>Vagococcus allomyrinae sp. nov. and Enterococcus lavae sp. nov., isolated from the larvae of Allomyrina dichotoma.</title>
        <authorList>
            <person name="Lee S.D."/>
        </authorList>
    </citation>
    <scope>NUCLEOTIDE SEQUENCE</scope>
    <source>
        <strain evidence="5">BWB3-3</strain>
    </source>
</reference>
<dbReference type="NCBIfam" id="TIGR00762">
    <property type="entry name" value="DegV"/>
    <property type="match status" value="1"/>
</dbReference>
<dbReference type="Gene3D" id="3.40.50.10170">
    <property type="match status" value="1"/>
</dbReference>
<keyword evidence="3" id="KW-1133">Transmembrane helix</keyword>
<dbReference type="GO" id="GO:0008289">
    <property type="term" value="F:lipid binding"/>
    <property type="evidence" value="ECO:0007669"/>
    <property type="project" value="UniProtKB-KW"/>
</dbReference>
<dbReference type="Pfam" id="PF02734">
    <property type="entry name" value="Dak2"/>
    <property type="match status" value="1"/>
</dbReference>
<gene>
    <name evidence="5" type="ORF">I6N95_01730</name>
</gene>
<dbReference type="InterPro" id="IPR043168">
    <property type="entry name" value="DegV_C"/>
</dbReference>
<keyword evidence="2" id="KW-0446">Lipid-binding</keyword>
<protein>
    <submittedName>
        <fullName evidence="5">DegV family EDD domain-containing protein</fullName>
    </submittedName>
</protein>
<dbReference type="InterPro" id="IPR003797">
    <property type="entry name" value="DegV"/>
</dbReference>
<dbReference type="SUPFAM" id="SSF82549">
    <property type="entry name" value="DAK1/DegV-like"/>
    <property type="match status" value="1"/>
</dbReference>
<sequence>MLEQEYYRFKQAIQGGARLVIAHQQELNKINVFPVSDGDTGSNLASLMETILNETSEQLSSSLALFERVADASLIGARGNSGIIMAQYFNGLYENLGEEEGNSFTSQFVKSAKLAVNHAYQAIERPLEGTMVTVIRSWGEALHEQNQHESIEKRLDHALEVAKSALEKTTEQLEVLRKNQVVDSGAKGFYLFVEGFTRSFNHPDLQLVEEEATPLTVQIHQQELVSEKPVHRYCTEVLLTGVVATKDELQAEISHLGNSLVVALNRGKARIHLHTNQPAKVLSQLRAFGQPVQQKADDMLLQYEIRQQQKAKIALVTDSIADIPADYLLTQQIHVLPMTILLGGANYLDRLTIENQEFFEQQKSGGERGTTSQPALSQIDNLFAYLATHYESIIVVTVSEKMSGTYQSVKRIAQKGLLSAPIEVIDSQQNSAAQALLVMRINQWIQAGEHFETIIEKAYLWRQNIQIFVSVDDLEPMIQSGRVPQSVGRIAQKLNLKPLVGVADGAGVLSGFSLSLAANESKMLKKIMKYHQKRRLLRYGIVYAGHGERVAKWQKLLSDKLGMVPAFVMPVSTVVALSAGAGSIAVAFEIDEGVKSR</sequence>
<dbReference type="Gene3D" id="3.30.1180.10">
    <property type="match status" value="1"/>
</dbReference>
<name>A0A940STI3_9ENTE</name>
<keyword evidence="3" id="KW-0472">Membrane</keyword>
<dbReference type="InterPro" id="IPR036117">
    <property type="entry name" value="DhaL_dom_sf"/>
</dbReference>
<evidence type="ECO:0000256" key="1">
    <source>
        <dbReference type="ARBA" id="ARBA00003238"/>
    </source>
</evidence>
<dbReference type="GO" id="GO:0006071">
    <property type="term" value="P:glycerol metabolic process"/>
    <property type="evidence" value="ECO:0007669"/>
    <property type="project" value="InterPro"/>
</dbReference>
<dbReference type="PROSITE" id="PS51480">
    <property type="entry name" value="DHAL"/>
    <property type="match status" value="1"/>
</dbReference>
<evidence type="ECO:0000313" key="5">
    <source>
        <dbReference type="EMBL" id="MBP1039719.1"/>
    </source>
</evidence>
<dbReference type="PANTHER" id="PTHR33434">
    <property type="entry name" value="DEGV DOMAIN-CONTAINING PROTEIN DR_1986-RELATED"/>
    <property type="match status" value="1"/>
</dbReference>
<dbReference type="PROSITE" id="PS51482">
    <property type="entry name" value="DEGV"/>
    <property type="match status" value="1"/>
</dbReference>
<evidence type="ECO:0000256" key="3">
    <source>
        <dbReference type="SAM" id="Phobius"/>
    </source>
</evidence>
<feature type="domain" description="DhaL" evidence="4">
    <location>
        <begin position="7"/>
        <end position="198"/>
    </location>
</feature>
<dbReference type="EMBL" id="JAEEGA010000001">
    <property type="protein sequence ID" value="MBP1039719.1"/>
    <property type="molecule type" value="Genomic_DNA"/>
</dbReference>
<dbReference type="InterPro" id="IPR048394">
    <property type="entry name" value="FakA-like_M"/>
</dbReference>
<dbReference type="Pfam" id="PF02645">
    <property type="entry name" value="DegV"/>
    <property type="match status" value="1"/>
</dbReference>
<dbReference type="Pfam" id="PF21645">
    <property type="entry name" value="FakA-like_M"/>
    <property type="match status" value="1"/>
</dbReference>
<dbReference type="SMART" id="SM01121">
    <property type="entry name" value="Dak1_2"/>
    <property type="match status" value="1"/>
</dbReference>
<dbReference type="Gene3D" id="1.25.40.340">
    <property type="match status" value="1"/>
</dbReference>
<dbReference type="SMART" id="SM01120">
    <property type="entry name" value="Dak2"/>
    <property type="match status" value="1"/>
</dbReference>
<accession>A0A940STI3</accession>
<keyword evidence="3" id="KW-0812">Transmembrane</keyword>
<dbReference type="InterPro" id="IPR050270">
    <property type="entry name" value="DegV_domain_contain"/>
</dbReference>
<keyword evidence="6" id="KW-1185">Reference proteome</keyword>
<organism evidence="5 6">
    <name type="scientific">Vagococcus allomyrinae</name>
    <dbReference type="NCBI Taxonomy" id="2794353"/>
    <lineage>
        <taxon>Bacteria</taxon>
        <taxon>Bacillati</taxon>
        <taxon>Bacillota</taxon>
        <taxon>Bacilli</taxon>
        <taxon>Lactobacillales</taxon>
        <taxon>Enterococcaceae</taxon>
        <taxon>Vagococcus</taxon>
    </lineage>
</organism>
<dbReference type="PANTHER" id="PTHR33434:SF2">
    <property type="entry name" value="FATTY ACID-BINDING PROTEIN TM_1468"/>
    <property type="match status" value="1"/>
</dbReference>
<dbReference type="GO" id="GO:0004371">
    <property type="term" value="F:glycerone kinase activity"/>
    <property type="evidence" value="ECO:0007669"/>
    <property type="project" value="InterPro"/>
</dbReference>
<comment type="caution">
    <text evidence="5">The sequence shown here is derived from an EMBL/GenBank/DDBJ whole genome shotgun (WGS) entry which is preliminary data.</text>
</comment>
<dbReference type="AlphaFoldDB" id="A0A940STI3"/>
<dbReference type="Proteomes" id="UP000674938">
    <property type="component" value="Unassembled WGS sequence"/>
</dbReference>
<evidence type="ECO:0000259" key="4">
    <source>
        <dbReference type="PROSITE" id="PS51480"/>
    </source>
</evidence>
<proteinExistence type="predicted"/>
<dbReference type="InterPro" id="IPR033470">
    <property type="entry name" value="FakA-like_C"/>
</dbReference>
<dbReference type="InterPro" id="IPR004007">
    <property type="entry name" value="DhaL_dom"/>
</dbReference>
<comment type="function">
    <text evidence="1">May bind long-chain fatty acids, such as palmitate, and may play a role in lipid transport or fatty acid metabolism.</text>
</comment>
<evidence type="ECO:0000313" key="6">
    <source>
        <dbReference type="Proteomes" id="UP000674938"/>
    </source>
</evidence>
<feature type="transmembrane region" description="Helical" evidence="3">
    <location>
        <begin position="561"/>
        <end position="588"/>
    </location>
</feature>
<evidence type="ECO:0000256" key="2">
    <source>
        <dbReference type="ARBA" id="ARBA00023121"/>
    </source>
</evidence>
<dbReference type="SUPFAM" id="SSF101473">
    <property type="entry name" value="DhaL-like"/>
    <property type="match status" value="1"/>
</dbReference>